<dbReference type="InterPro" id="IPR004304">
    <property type="entry name" value="FmdA_AmdA"/>
</dbReference>
<keyword evidence="2" id="KW-1185">Reference proteome</keyword>
<proteinExistence type="predicted"/>
<accession>A0A2T0LEV8</accession>
<evidence type="ECO:0000313" key="2">
    <source>
        <dbReference type="Proteomes" id="UP000237797"/>
    </source>
</evidence>
<gene>
    <name evidence="1" type="ORF">CLV97_11128</name>
</gene>
<dbReference type="Gene3D" id="2.60.120.580">
    <property type="entry name" value="Acetamidase/Formamidase-like domains"/>
    <property type="match status" value="2"/>
</dbReference>
<dbReference type="PANTHER" id="PTHR31891:SF1">
    <property type="entry name" value="FORMAMIDASE C869.04-RELATED"/>
    <property type="match status" value="1"/>
</dbReference>
<dbReference type="PANTHER" id="PTHR31891">
    <property type="entry name" value="FORMAMIDASE C869.04-RELATED"/>
    <property type="match status" value="1"/>
</dbReference>
<comment type="caution">
    <text evidence="1">The sequence shown here is derived from an EMBL/GenBank/DDBJ whole genome shotgun (WGS) entry which is preliminary data.</text>
</comment>
<dbReference type="RefSeq" id="WP_106345069.1">
    <property type="nucleotide sequence ID" value="NZ_PVNE01000011.1"/>
</dbReference>
<protein>
    <submittedName>
        <fullName evidence="1">Acetamidase/formamidase</fullName>
    </submittedName>
</protein>
<dbReference type="AlphaFoldDB" id="A0A2T0LEV8"/>
<name>A0A2T0LEV8_9BACL</name>
<dbReference type="Pfam" id="PF03069">
    <property type="entry name" value="FmdA_AmdA"/>
    <property type="match status" value="2"/>
</dbReference>
<organism evidence="1 2">
    <name type="scientific">Planifilum fimeticola</name>
    <dbReference type="NCBI Taxonomy" id="201975"/>
    <lineage>
        <taxon>Bacteria</taxon>
        <taxon>Bacillati</taxon>
        <taxon>Bacillota</taxon>
        <taxon>Bacilli</taxon>
        <taxon>Bacillales</taxon>
        <taxon>Thermoactinomycetaceae</taxon>
        <taxon>Planifilum</taxon>
    </lineage>
</organism>
<reference evidence="1 2" key="1">
    <citation type="submission" date="2018-03" db="EMBL/GenBank/DDBJ databases">
        <title>Genomic Encyclopedia of Archaeal and Bacterial Type Strains, Phase II (KMG-II): from individual species to whole genera.</title>
        <authorList>
            <person name="Goeker M."/>
        </authorList>
    </citation>
    <scope>NUCLEOTIDE SEQUENCE [LARGE SCALE GENOMIC DNA]</scope>
    <source>
        <strain evidence="1 2">DSM 44946</strain>
    </source>
</reference>
<sequence>MQKPACNTVYVDTFTNGVLDPEQPMLGPVRDGGVIVANTTPGCWGPMITPSLRGGHEVTQPVYVENAEPGDAIAIRIRSIRVTSVATASGNDQTVEGRFLGDPYVAARCPECGTDRPETRIEGIGMTAIRCVNCGADVTPFTFTNGYTIAFDENRELGVTLHREAAEAIARDGLKYMAIPENSVQNPIVTFAPHDIVGAVARIRPFLGQLGTTPSRPFPDSHNAGDFGSFLIGAPHEYALTKEELEERTDGHMDINRVRENAVVICPVKVPGGGVYLGDMHAMQGDGEIAGHTTDVSGIVTLQVHVLKGLTLEGPILLPVEEDLPHLARPLTREEKAKALRTACRFGLHRLEETAPVSFVGTGSNLNEATDNGLKRAANLLGMTVPEVMNRATITGSIEIGRHPGVVTVTFLAPLERLERIGIADLVREQYRLEE</sequence>
<dbReference type="OrthoDB" id="9811740at2"/>
<evidence type="ECO:0000313" key="1">
    <source>
        <dbReference type="EMBL" id="PRX40686.1"/>
    </source>
</evidence>
<dbReference type="Proteomes" id="UP000237797">
    <property type="component" value="Unassembled WGS sequence"/>
</dbReference>
<dbReference type="GO" id="GO:0016811">
    <property type="term" value="F:hydrolase activity, acting on carbon-nitrogen (but not peptide) bonds, in linear amides"/>
    <property type="evidence" value="ECO:0007669"/>
    <property type="project" value="InterPro"/>
</dbReference>
<dbReference type="EMBL" id="PVNE01000011">
    <property type="protein sequence ID" value="PRX40686.1"/>
    <property type="molecule type" value="Genomic_DNA"/>
</dbReference>
<dbReference type="SUPFAM" id="SSF141130">
    <property type="entry name" value="Acetamidase/Formamidase-like"/>
    <property type="match status" value="1"/>
</dbReference>